<gene>
    <name evidence="3" type="ORF">CRECT_2047</name>
</gene>
<feature type="domain" description="Chemotaxis phosphatase CheX-like" evidence="2">
    <location>
        <begin position="39"/>
        <end position="120"/>
    </location>
</feature>
<dbReference type="EMBL" id="CP012543">
    <property type="protein sequence ID" value="QCD47650.1"/>
    <property type="molecule type" value="Genomic_DNA"/>
</dbReference>
<reference evidence="3 4" key="1">
    <citation type="submission" date="2016-07" db="EMBL/GenBank/DDBJ databases">
        <title>Comparative genomics of the Campylobacter concisus group.</title>
        <authorList>
            <person name="Miller W.G."/>
            <person name="Yee E."/>
            <person name="Chapman M.H."/>
            <person name="Huynh S."/>
            <person name="Bono J.L."/>
            <person name="On S.L.W."/>
            <person name="StLeger J."/>
            <person name="Foster G."/>
            <person name="Parker C.T."/>
        </authorList>
    </citation>
    <scope>NUCLEOTIDE SEQUENCE [LARGE SCALE GENOMIC DNA]</scope>
    <source>
        <strain evidence="3 4">ATCC 33238</strain>
    </source>
</reference>
<organism evidence="3 4">
    <name type="scientific">Campylobacter rectus</name>
    <name type="common">Wolinella recta</name>
    <dbReference type="NCBI Taxonomy" id="203"/>
    <lineage>
        <taxon>Bacteria</taxon>
        <taxon>Pseudomonadati</taxon>
        <taxon>Campylobacterota</taxon>
        <taxon>Epsilonproteobacteria</taxon>
        <taxon>Campylobacterales</taxon>
        <taxon>Campylobacteraceae</taxon>
        <taxon>Campylobacter</taxon>
    </lineage>
</organism>
<dbReference type="InterPro" id="IPR028051">
    <property type="entry name" value="CheX-like_dom"/>
</dbReference>
<name>A0A6G5QPR0_CAMRE</name>
<proteinExistence type="predicted"/>
<accession>A0A6G5QPR0</accession>
<evidence type="ECO:0000259" key="2">
    <source>
        <dbReference type="Pfam" id="PF13690"/>
    </source>
</evidence>
<evidence type="ECO:0000256" key="1">
    <source>
        <dbReference type="ARBA" id="ARBA00022500"/>
    </source>
</evidence>
<dbReference type="Gene3D" id="3.40.1550.10">
    <property type="entry name" value="CheC-like"/>
    <property type="match status" value="1"/>
</dbReference>
<keyword evidence="1" id="KW-0145">Chemotaxis</keyword>
<dbReference type="SUPFAM" id="SSF103039">
    <property type="entry name" value="CheC-like"/>
    <property type="match status" value="1"/>
</dbReference>
<dbReference type="Proteomes" id="UP000502377">
    <property type="component" value="Chromosome"/>
</dbReference>
<evidence type="ECO:0000313" key="4">
    <source>
        <dbReference type="Proteomes" id="UP000502377"/>
    </source>
</evidence>
<dbReference type="AlphaFoldDB" id="A0A6G5QPR0"/>
<evidence type="ECO:0000313" key="3">
    <source>
        <dbReference type="EMBL" id="QCD47650.1"/>
    </source>
</evidence>
<dbReference type="GO" id="GO:0006935">
    <property type="term" value="P:chemotaxis"/>
    <property type="evidence" value="ECO:0007669"/>
    <property type="project" value="UniProtKB-KW"/>
</dbReference>
<dbReference type="Pfam" id="PF13690">
    <property type="entry name" value="CheX"/>
    <property type="match status" value="1"/>
</dbReference>
<sequence>MMDVAELGIKHLCEDTLGYKVEGAKSAEGEFYGSSLPIFKGKEEFHFYLYFKKDTLNRFAGVLLGVDKLAEDELSDICKEVANLTIGYAKNLLNEREANAYKLGTPEYLGRTNFRIKLEDKRVYKIKNRTFQIGYKKG</sequence>
<dbReference type="KEGG" id="crx:CRECT_2047"/>
<dbReference type="InterPro" id="IPR028976">
    <property type="entry name" value="CheC-like_sf"/>
</dbReference>
<protein>
    <submittedName>
        <fullName evidence="3">Putative CheX</fullName>
    </submittedName>
</protein>